<sequence length="101" mass="11941">MARFVRRHWNEEDIWFYLELDDDGWVTRHLELQGSGRVPIVAASLQEWMRELDAGRIQQYQTTYGVVAEVPLAPDELIDWQVVSVTEFEKLWREARGHLEG</sequence>
<organism evidence="1 2">
    <name type="scientific">Micromonospora polyrhachis</name>
    <dbReference type="NCBI Taxonomy" id="1282883"/>
    <lineage>
        <taxon>Bacteria</taxon>
        <taxon>Bacillati</taxon>
        <taxon>Actinomycetota</taxon>
        <taxon>Actinomycetes</taxon>
        <taxon>Micromonosporales</taxon>
        <taxon>Micromonosporaceae</taxon>
        <taxon>Micromonospora</taxon>
    </lineage>
</organism>
<dbReference type="EMBL" id="JACHJW010000001">
    <property type="protein sequence ID" value="MBB4959752.1"/>
    <property type="molecule type" value="Genomic_DNA"/>
</dbReference>
<keyword evidence="2" id="KW-1185">Reference proteome</keyword>
<comment type="caution">
    <text evidence="1">The sequence shown here is derived from an EMBL/GenBank/DDBJ whole genome shotgun (WGS) entry which is preliminary data.</text>
</comment>
<evidence type="ECO:0000313" key="2">
    <source>
        <dbReference type="Proteomes" id="UP000578819"/>
    </source>
</evidence>
<dbReference type="AlphaFoldDB" id="A0A7W7SRP8"/>
<proteinExistence type="predicted"/>
<protein>
    <submittedName>
        <fullName evidence="1">Uncharacterized protein</fullName>
    </submittedName>
</protein>
<gene>
    <name evidence="1" type="ORF">FHR38_003485</name>
</gene>
<dbReference type="Proteomes" id="UP000578819">
    <property type="component" value="Unassembled WGS sequence"/>
</dbReference>
<evidence type="ECO:0000313" key="1">
    <source>
        <dbReference type="EMBL" id="MBB4959752.1"/>
    </source>
</evidence>
<accession>A0A7W7SRP8</accession>
<reference evidence="1 2" key="1">
    <citation type="submission" date="2020-08" db="EMBL/GenBank/DDBJ databases">
        <title>Sequencing the genomes of 1000 actinobacteria strains.</title>
        <authorList>
            <person name="Klenk H.-P."/>
        </authorList>
    </citation>
    <scope>NUCLEOTIDE SEQUENCE [LARGE SCALE GENOMIC DNA]</scope>
    <source>
        <strain evidence="1 2">DSM 45886</strain>
    </source>
</reference>
<dbReference type="RefSeq" id="WP_184535629.1">
    <property type="nucleotide sequence ID" value="NZ_JACHJW010000001.1"/>
</dbReference>
<name>A0A7W7SRP8_9ACTN</name>